<accession>A0A485L9W9</accession>
<organism evidence="3 4">
    <name type="scientific">Aphanomyces stellatus</name>
    <dbReference type="NCBI Taxonomy" id="120398"/>
    <lineage>
        <taxon>Eukaryota</taxon>
        <taxon>Sar</taxon>
        <taxon>Stramenopiles</taxon>
        <taxon>Oomycota</taxon>
        <taxon>Saprolegniomycetes</taxon>
        <taxon>Saprolegniales</taxon>
        <taxon>Verrucalvaceae</taxon>
        <taxon>Aphanomyces</taxon>
    </lineage>
</organism>
<dbReference type="SUPFAM" id="SSF51445">
    <property type="entry name" value="(Trans)glycosidases"/>
    <property type="match status" value="1"/>
</dbReference>
<dbReference type="Pfam" id="PF00704">
    <property type="entry name" value="Glyco_hydro_18"/>
    <property type="match status" value="1"/>
</dbReference>
<reference evidence="3 4" key="1">
    <citation type="submission" date="2019-03" db="EMBL/GenBank/DDBJ databases">
        <authorList>
            <person name="Gaulin E."/>
            <person name="Dumas B."/>
        </authorList>
    </citation>
    <scope>NUCLEOTIDE SEQUENCE [LARGE SCALE GENOMIC DNA]</scope>
    <source>
        <strain evidence="3">CBS 568.67</strain>
    </source>
</reference>
<evidence type="ECO:0000259" key="1">
    <source>
        <dbReference type="Pfam" id="PF00704"/>
    </source>
</evidence>
<dbReference type="Proteomes" id="UP000332933">
    <property type="component" value="Unassembled WGS sequence"/>
</dbReference>
<feature type="domain" description="GH18" evidence="1">
    <location>
        <begin position="162"/>
        <end position="390"/>
    </location>
</feature>
<dbReference type="InterPro" id="IPR017853">
    <property type="entry name" value="GH"/>
</dbReference>
<sequence>MVELAYSRVSGFLDEPERQERAYAVESSGTSDSHYADKKPEFDDDGAAFVRSYRHMWPLLLAAGFLVGVSYGIENLVKKYEIDPSYGNWTMAEYKEANIVGTRCEGIDHESNWKQLKRKLLQCRRGQYYDPMHDDCFACPATTPNDRVFSVFWETQSDCSHLVKNVHTRYVTHVIWSFLEPLDNGTVPNQFQFWSQEHIKDCMLQLRMRCIKNMVAIGGASARKQFLTLNDPGNLARFKKSAMDVMLESVLDAIVFLVLSLDARFGLDGIDVDDETGNMLGTHQDWSTYHAPVVVNYLQALRDGMQLVVHGLLMTYGHTGMNVIQKPDEPRYILSWDEFPFAWDPPNPTNKDYPGCIMFQEGEDGWHRCYEPKISKIVDFVNVMMYNVNGGDWVYGVIMKDTLPKKASAVVPPEKLILGACSGMGCVLGQPAGQEVFNAGNGSAYYGGTMLWSGTIDILYENSTCMGRMGIAGNYGVKMPFRATIT</sequence>
<gene>
    <name evidence="3" type="primary">Aste57867_18263</name>
    <name evidence="2" type="ORF">As57867_018201</name>
    <name evidence="3" type="ORF">ASTE57867_18263</name>
</gene>
<dbReference type="EMBL" id="VJMH01006381">
    <property type="protein sequence ID" value="KAF0690332.1"/>
    <property type="molecule type" value="Genomic_DNA"/>
</dbReference>
<evidence type="ECO:0000313" key="2">
    <source>
        <dbReference type="EMBL" id="KAF0690332.1"/>
    </source>
</evidence>
<dbReference type="OrthoDB" id="76388at2759"/>
<protein>
    <submittedName>
        <fullName evidence="3">Aste57867_18263 protein</fullName>
    </submittedName>
</protein>
<dbReference type="InterPro" id="IPR001223">
    <property type="entry name" value="Glyco_hydro18_cat"/>
</dbReference>
<evidence type="ECO:0000313" key="4">
    <source>
        <dbReference type="Proteomes" id="UP000332933"/>
    </source>
</evidence>
<dbReference type="GO" id="GO:0005975">
    <property type="term" value="P:carbohydrate metabolic process"/>
    <property type="evidence" value="ECO:0007669"/>
    <property type="project" value="InterPro"/>
</dbReference>
<name>A0A485L9W9_9STRA</name>
<evidence type="ECO:0000313" key="3">
    <source>
        <dbReference type="EMBL" id="VFT95000.1"/>
    </source>
</evidence>
<reference evidence="2" key="2">
    <citation type="submission" date="2019-06" db="EMBL/GenBank/DDBJ databases">
        <title>Genomics analysis of Aphanomyces spp. identifies a new class of oomycete effector associated with host adaptation.</title>
        <authorList>
            <person name="Gaulin E."/>
        </authorList>
    </citation>
    <scope>NUCLEOTIDE SEQUENCE</scope>
    <source>
        <strain evidence="2">CBS 578.67</strain>
    </source>
</reference>
<dbReference type="Gene3D" id="3.20.20.80">
    <property type="entry name" value="Glycosidases"/>
    <property type="match status" value="1"/>
</dbReference>
<keyword evidence="4" id="KW-1185">Reference proteome</keyword>
<dbReference type="EMBL" id="CAADRA010006402">
    <property type="protein sequence ID" value="VFT95000.1"/>
    <property type="molecule type" value="Genomic_DNA"/>
</dbReference>
<proteinExistence type="predicted"/>
<dbReference type="AlphaFoldDB" id="A0A485L9W9"/>